<dbReference type="STRING" id="471514.AN477_19585"/>
<organism evidence="2 3">
    <name type="scientific">Alicyclobacillus ferrooxydans</name>
    <dbReference type="NCBI Taxonomy" id="471514"/>
    <lineage>
        <taxon>Bacteria</taxon>
        <taxon>Bacillati</taxon>
        <taxon>Bacillota</taxon>
        <taxon>Bacilli</taxon>
        <taxon>Bacillales</taxon>
        <taxon>Alicyclobacillaceae</taxon>
        <taxon>Alicyclobacillus</taxon>
    </lineage>
</organism>
<dbReference type="RefSeq" id="WP_054970881.1">
    <property type="nucleotide sequence ID" value="NZ_LJCO01000085.1"/>
</dbReference>
<accession>A0A0P9CRD5</accession>
<comment type="caution">
    <text evidence="2">The sequence shown here is derived from an EMBL/GenBank/DDBJ whole genome shotgun (WGS) entry which is preliminary data.</text>
</comment>
<dbReference type="Proteomes" id="UP000050482">
    <property type="component" value="Unassembled WGS sequence"/>
</dbReference>
<evidence type="ECO:0000313" key="3">
    <source>
        <dbReference type="Proteomes" id="UP000050482"/>
    </source>
</evidence>
<name>A0A0P9CRD5_9BACL</name>
<evidence type="ECO:0000256" key="1">
    <source>
        <dbReference type="SAM" id="Phobius"/>
    </source>
</evidence>
<keyword evidence="3" id="KW-1185">Reference proteome</keyword>
<gene>
    <name evidence="2" type="ORF">AN477_19585</name>
</gene>
<dbReference type="PATRIC" id="fig|471514.4.peg.1015"/>
<keyword evidence="1" id="KW-1133">Transmembrane helix</keyword>
<dbReference type="OrthoDB" id="2988286at2"/>
<keyword evidence="1" id="KW-0472">Membrane</keyword>
<proteinExistence type="predicted"/>
<dbReference type="EMBL" id="LJCO01000085">
    <property type="protein sequence ID" value="KPV41980.1"/>
    <property type="molecule type" value="Genomic_DNA"/>
</dbReference>
<keyword evidence="1" id="KW-0812">Transmembrane</keyword>
<feature type="transmembrane region" description="Helical" evidence="1">
    <location>
        <begin position="6"/>
        <end position="26"/>
    </location>
</feature>
<dbReference type="AlphaFoldDB" id="A0A0P9CRD5"/>
<evidence type="ECO:0000313" key="2">
    <source>
        <dbReference type="EMBL" id="KPV41980.1"/>
    </source>
</evidence>
<sequence length="176" mass="18501">MPVTRVIRILSWCVSLVGIGLFGYTMTEQTSIQGQMNHSMTQLNGDLQATVPLVGKTAKALNPLTATTSALATIEIQEEKTVQNLALMNRHLQAIGASEQMILSGMNSVYSTTTAVSQNIGSVSRANGDILTASTTSASTATTEAGRLGALNQQTGAVISQLRQLNTKLAALKLVP</sequence>
<reference evidence="2 3" key="1">
    <citation type="submission" date="2015-09" db="EMBL/GenBank/DDBJ databases">
        <title>Draft genome sequence of Alicyclobacillus ferrooxydans DSM 22381.</title>
        <authorList>
            <person name="Hemp J."/>
        </authorList>
    </citation>
    <scope>NUCLEOTIDE SEQUENCE [LARGE SCALE GENOMIC DNA]</scope>
    <source>
        <strain evidence="2 3">TC-34</strain>
    </source>
</reference>
<protein>
    <submittedName>
        <fullName evidence="2">Uncharacterized protein</fullName>
    </submittedName>
</protein>